<evidence type="ECO:0000313" key="2">
    <source>
        <dbReference type="EMBL" id="RQD88245.1"/>
    </source>
</evidence>
<dbReference type="Gene3D" id="3.40.50.720">
    <property type="entry name" value="NAD(P)-binding Rossmann-like Domain"/>
    <property type="match status" value="1"/>
</dbReference>
<reference evidence="2 3" key="1">
    <citation type="submission" date="2018-08" db="EMBL/GenBank/DDBJ databases">
        <title>Survival mechanisms of Campylobacter hepaticus identified by genomic analysis and comparative transcriptomic analysis of in vivo and in vitro derived bacteria.</title>
        <authorList>
            <person name="Van T.T.H."/>
            <person name="Moore R.J."/>
        </authorList>
    </citation>
    <scope>NUCLEOTIDE SEQUENCE [LARGE SCALE GENOMIC DNA]</scope>
    <source>
        <strain evidence="2 3">54L</strain>
    </source>
</reference>
<comment type="caution">
    <text evidence="2">The sequence shown here is derived from an EMBL/GenBank/DDBJ whole genome shotgun (WGS) entry which is preliminary data.</text>
</comment>
<dbReference type="InterPro" id="IPR006176">
    <property type="entry name" value="3-OHacyl-CoA_DH_NAD-bd"/>
</dbReference>
<organism evidence="2 3">
    <name type="scientific">Campylobacter hepaticus</name>
    <dbReference type="NCBI Taxonomy" id="1813019"/>
    <lineage>
        <taxon>Bacteria</taxon>
        <taxon>Pseudomonadati</taxon>
        <taxon>Campylobacterota</taxon>
        <taxon>Epsilonproteobacteria</taxon>
        <taxon>Campylobacterales</taxon>
        <taxon>Campylobacteraceae</taxon>
        <taxon>Campylobacter</taxon>
    </lineage>
</organism>
<proteinExistence type="predicted"/>
<dbReference type="PANTHER" id="PTHR48075:SF7">
    <property type="entry name" value="3-HYDROXYACYL-COA DEHYDROGENASE-RELATED"/>
    <property type="match status" value="1"/>
</dbReference>
<dbReference type="EMBL" id="QURW01000003">
    <property type="protein sequence ID" value="RQD88245.1"/>
    <property type="molecule type" value="Genomic_DNA"/>
</dbReference>
<dbReference type="SUPFAM" id="SSF51735">
    <property type="entry name" value="NAD(P)-binding Rossmann-fold domains"/>
    <property type="match status" value="1"/>
</dbReference>
<dbReference type="AlphaFoldDB" id="A0A424Z201"/>
<gene>
    <name evidence="2" type="ORF">DZD40_01375</name>
</gene>
<dbReference type="InterPro" id="IPR036291">
    <property type="entry name" value="NAD(P)-bd_dom_sf"/>
</dbReference>
<protein>
    <recommendedName>
        <fullName evidence="1">3-hydroxyacyl-CoA dehydrogenase NAD binding domain-containing protein</fullName>
    </recommendedName>
</protein>
<evidence type="ECO:0000313" key="3">
    <source>
        <dbReference type="Proteomes" id="UP000286095"/>
    </source>
</evidence>
<feature type="domain" description="3-hydroxyacyl-CoA dehydrogenase NAD binding" evidence="1">
    <location>
        <begin position="4"/>
        <end position="134"/>
    </location>
</feature>
<dbReference type="GO" id="GO:0070403">
    <property type="term" value="F:NAD+ binding"/>
    <property type="evidence" value="ECO:0007669"/>
    <property type="project" value="InterPro"/>
</dbReference>
<dbReference type="GO" id="GO:0006631">
    <property type="term" value="P:fatty acid metabolic process"/>
    <property type="evidence" value="ECO:0007669"/>
    <property type="project" value="InterPro"/>
</dbReference>
<evidence type="ECO:0000259" key="1">
    <source>
        <dbReference type="Pfam" id="PF02737"/>
    </source>
</evidence>
<dbReference type="GO" id="GO:0016491">
    <property type="term" value="F:oxidoreductase activity"/>
    <property type="evidence" value="ECO:0007669"/>
    <property type="project" value="TreeGrafter"/>
</dbReference>
<dbReference type="RefSeq" id="WP_124133932.1">
    <property type="nucleotide sequence ID" value="NZ_QURW01000003.1"/>
</dbReference>
<dbReference type="Pfam" id="PF02737">
    <property type="entry name" value="3HCDH_N"/>
    <property type="match status" value="1"/>
</dbReference>
<name>A0A424Z201_9BACT</name>
<sequence length="257" mass="29995">MKEINILGFGVMARQIGALFLLLGYKIHIYNKTVINQELLLKQFKLLQRKLACDKLEFKQENITCHLGFDIIKDLITLESVSENLQVKKQLIKNFKTKFKNPIFSNSSSLSFHDLSCPLMHFFNPIYIKLVEIHNPNNEGIEFIKDLQNHDFTIIHSKGNRAALANLILFGEISNLFKIIEQLRYNKEECQIIYNILYEKRNIFNIIDTIGIDICEEICANIHEQDCNFYHPKSFKKALKENIFGKKNKTSIKDILL</sequence>
<dbReference type="PANTHER" id="PTHR48075">
    <property type="entry name" value="3-HYDROXYACYL-COA DEHYDROGENASE FAMILY PROTEIN"/>
    <property type="match status" value="1"/>
</dbReference>
<accession>A0A424Z201</accession>
<dbReference type="Proteomes" id="UP000286095">
    <property type="component" value="Unassembled WGS sequence"/>
</dbReference>